<feature type="domain" description="Glycosyl transferase family 1" evidence="1">
    <location>
        <begin position="210"/>
        <end position="368"/>
    </location>
</feature>
<proteinExistence type="predicted"/>
<dbReference type="InterPro" id="IPR001296">
    <property type="entry name" value="Glyco_trans_1"/>
</dbReference>
<dbReference type="Pfam" id="PF13439">
    <property type="entry name" value="Glyco_transf_4"/>
    <property type="match status" value="1"/>
</dbReference>
<dbReference type="Gene3D" id="3.40.50.2000">
    <property type="entry name" value="Glycogen Phosphorylase B"/>
    <property type="match status" value="2"/>
</dbReference>
<dbReference type="GO" id="GO:0016757">
    <property type="term" value="F:glycosyltransferase activity"/>
    <property type="evidence" value="ECO:0007669"/>
    <property type="project" value="InterPro"/>
</dbReference>
<dbReference type="PANTHER" id="PTHR12526:SF638">
    <property type="entry name" value="SPORE COAT PROTEIN SA"/>
    <property type="match status" value="1"/>
</dbReference>
<dbReference type="STRING" id="692418.SAMN04488029_1970"/>
<keyword evidence="4" id="KW-1185">Reference proteome</keyword>
<dbReference type="Pfam" id="PF00534">
    <property type="entry name" value="Glycos_transf_1"/>
    <property type="match status" value="1"/>
</dbReference>
<dbReference type="Proteomes" id="UP000192472">
    <property type="component" value="Unassembled WGS sequence"/>
</dbReference>
<sequence length="395" mass="45560">MKILIASSKYHPYYWGGGEYSVKKLAEELSKYNDVEVEVLTFGEENNTEVISNVKVRRIKSKNIYWSYFAKKQSIFKKIIWHLLEAYNPRAGEIANLIATEIKPDLVHFRNIEDFSTSIFKYLSKHKIPTIQTLNTYFMIEPSGTLYRTSKAGYFIMKIWEQIFRIKKYGSNWLSAVVGVSQLTLNEHIRRGYYRNSKQAVIRTGVQKVNSNQSKRKNDNITFGFIGNLYETKGVLEMITAFKILKGQNINLIVAGAGNSDYSEKCHKLAKDDNRIKFLGKTDQETFFTQIDVSIIPSIWMDPFPRVLIEAYSFGKPVISSNKGGAKERVVQGVTGFIYRNEEELIESMEKLISEPKLISTFSNNIKSWAKIHEGDDIDQYYSLYKEIINTPQTD</sequence>
<evidence type="ECO:0000313" key="4">
    <source>
        <dbReference type="Proteomes" id="UP000192472"/>
    </source>
</evidence>
<accession>A0A1W2GCP6</accession>
<dbReference type="AlphaFoldDB" id="A0A1W2GCP6"/>
<dbReference type="SUPFAM" id="SSF53756">
    <property type="entry name" value="UDP-Glycosyltransferase/glycogen phosphorylase"/>
    <property type="match status" value="1"/>
</dbReference>
<name>A0A1W2GCP6_REIFA</name>
<dbReference type="PANTHER" id="PTHR12526">
    <property type="entry name" value="GLYCOSYLTRANSFERASE"/>
    <property type="match status" value="1"/>
</dbReference>
<gene>
    <name evidence="3" type="ORF">SAMN04488029_1970</name>
</gene>
<feature type="domain" description="Glycosyltransferase subfamily 4-like N-terminal" evidence="2">
    <location>
        <begin position="15"/>
        <end position="206"/>
    </location>
</feature>
<keyword evidence="3" id="KW-0808">Transferase</keyword>
<organism evidence="3 4">
    <name type="scientific">Reichenbachiella faecimaris</name>
    <dbReference type="NCBI Taxonomy" id="692418"/>
    <lineage>
        <taxon>Bacteria</taxon>
        <taxon>Pseudomonadati</taxon>
        <taxon>Bacteroidota</taxon>
        <taxon>Cytophagia</taxon>
        <taxon>Cytophagales</taxon>
        <taxon>Reichenbachiellaceae</taxon>
        <taxon>Reichenbachiella</taxon>
    </lineage>
</organism>
<protein>
    <submittedName>
        <fullName evidence="3">Glycosyltransferase involved in cell wall bisynthesis</fullName>
    </submittedName>
</protein>
<evidence type="ECO:0000313" key="3">
    <source>
        <dbReference type="EMBL" id="SMD34371.1"/>
    </source>
</evidence>
<dbReference type="OrthoDB" id="9787111at2"/>
<dbReference type="InterPro" id="IPR028098">
    <property type="entry name" value="Glyco_trans_4-like_N"/>
</dbReference>
<evidence type="ECO:0000259" key="2">
    <source>
        <dbReference type="Pfam" id="PF13439"/>
    </source>
</evidence>
<dbReference type="RefSeq" id="WP_084372654.1">
    <property type="nucleotide sequence ID" value="NZ_FWYF01000002.1"/>
</dbReference>
<reference evidence="3 4" key="1">
    <citation type="submission" date="2017-04" db="EMBL/GenBank/DDBJ databases">
        <authorList>
            <person name="Afonso C.L."/>
            <person name="Miller P.J."/>
            <person name="Scott M.A."/>
            <person name="Spackman E."/>
            <person name="Goraichik I."/>
            <person name="Dimitrov K.M."/>
            <person name="Suarez D.L."/>
            <person name="Swayne D.E."/>
        </authorList>
    </citation>
    <scope>NUCLEOTIDE SEQUENCE [LARGE SCALE GENOMIC DNA]</scope>
    <source>
        <strain evidence="3 4">DSM 26133</strain>
    </source>
</reference>
<evidence type="ECO:0000259" key="1">
    <source>
        <dbReference type="Pfam" id="PF00534"/>
    </source>
</evidence>
<dbReference type="EMBL" id="FWYF01000002">
    <property type="protein sequence ID" value="SMD34371.1"/>
    <property type="molecule type" value="Genomic_DNA"/>
</dbReference>